<gene>
    <name evidence="1" type="ORF">J1TS3_42140</name>
</gene>
<evidence type="ECO:0000313" key="2">
    <source>
        <dbReference type="Proteomes" id="UP000680279"/>
    </source>
</evidence>
<sequence>MKPNYTDHGYSIIMGPKLRMLVEQQLCDDLKVYGIAGNQFKFDWSESCIEGHETAYLDGRVENFSGINVFNEKDEHIAEGWMEFIHEPACDFFITYWEFLDFIDSGKEINIKDNFGIPYHIYHKIPENIRSNYKAGLFKS</sequence>
<protein>
    <recommendedName>
        <fullName evidence="3">YubB ferredoxin-like domain-containing protein</fullName>
    </recommendedName>
</protein>
<keyword evidence="2" id="KW-1185">Reference proteome</keyword>
<dbReference type="RefSeq" id="WP_018708842.1">
    <property type="nucleotide sequence ID" value="NZ_BOQT01000025.1"/>
</dbReference>
<comment type="caution">
    <text evidence="1">The sequence shown here is derived from an EMBL/GenBank/DDBJ whole genome shotgun (WGS) entry which is preliminary data.</text>
</comment>
<dbReference type="EMBL" id="BOQT01000025">
    <property type="protein sequence ID" value="GIN23080.1"/>
    <property type="molecule type" value="Genomic_DNA"/>
</dbReference>
<proteinExistence type="predicted"/>
<dbReference type="Proteomes" id="UP000680279">
    <property type="component" value="Unassembled WGS sequence"/>
</dbReference>
<evidence type="ECO:0000313" key="1">
    <source>
        <dbReference type="EMBL" id="GIN23080.1"/>
    </source>
</evidence>
<organism evidence="1 2">
    <name type="scientific">Siminovitchia fordii</name>
    <dbReference type="NCBI Taxonomy" id="254759"/>
    <lineage>
        <taxon>Bacteria</taxon>
        <taxon>Bacillati</taxon>
        <taxon>Bacillota</taxon>
        <taxon>Bacilli</taxon>
        <taxon>Bacillales</taxon>
        <taxon>Bacillaceae</taxon>
        <taxon>Siminovitchia</taxon>
    </lineage>
</organism>
<evidence type="ECO:0008006" key="3">
    <source>
        <dbReference type="Google" id="ProtNLM"/>
    </source>
</evidence>
<accession>A0ABQ4KBG1</accession>
<name>A0ABQ4KBG1_9BACI</name>
<reference evidence="1 2" key="1">
    <citation type="submission" date="2021-03" db="EMBL/GenBank/DDBJ databases">
        <title>Antimicrobial resistance genes in bacteria isolated from Japanese honey, and their potential for conferring macrolide and lincosamide resistance in the American foulbrood pathogen Paenibacillus larvae.</title>
        <authorList>
            <person name="Okamoto M."/>
            <person name="Kumagai M."/>
            <person name="Kanamori H."/>
            <person name="Takamatsu D."/>
        </authorList>
    </citation>
    <scope>NUCLEOTIDE SEQUENCE [LARGE SCALE GENOMIC DNA]</scope>
    <source>
        <strain evidence="1 2">J1TS3</strain>
    </source>
</reference>